<organism evidence="2 3">
    <name type="scientific">Cyanophage P-TIM40</name>
    <dbReference type="NCBI Taxonomy" id="1589733"/>
    <lineage>
        <taxon>Viruses</taxon>
        <taxon>Duplodnaviria</taxon>
        <taxon>Heunggongvirae</taxon>
        <taxon>Uroviricota</taxon>
        <taxon>Caudoviricetes</taxon>
        <taxon>Pantevenvirales</taxon>
        <taxon>Kyanoviridae</taxon>
        <taxon>Libanvirus</taxon>
        <taxon>Libanvirus ptim40</taxon>
    </lineage>
</organism>
<keyword evidence="1" id="KW-0812">Transmembrane</keyword>
<dbReference type="GeneID" id="26516765"/>
<keyword evidence="1" id="KW-0472">Membrane</keyword>
<proteinExistence type="predicted"/>
<dbReference type="KEGG" id="vg:26516765"/>
<reference evidence="2 3" key="1">
    <citation type="submission" date="2014-11" db="EMBL/GenBank/DDBJ databases">
        <authorList>
            <person name="Fedida A."/>
            <person name="Lindell D."/>
        </authorList>
    </citation>
    <scope>NUCLEOTIDE SEQUENCE [LARGE SCALE GENOMIC DNA]</scope>
</reference>
<feature type="transmembrane region" description="Helical" evidence="1">
    <location>
        <begin position="12"/>
        <end position="31"/>
    </location>
</feature>
<name>A0A0C5AIY1_9CAUD</name>
<dbReference type="EMBL" id="KP211958">
    <property type="protein sequence ID" value="AJK27628.1"/>
    <property type="molecule type" value="Genomic_DNA"/>
</dbReference>
<dbReference type="Proteomes" id="UP000032135">
    <property type="component" value="Segment"/>
</dbReference>
<evidence type="ECO:0000313" key="2">
    <source>
        <dbReference type="EMBL" id="AJK27628.1"/>
    </source>
</evidence>
<dbReference type="RefSeq" id="YP_009188295.1">
    <property type="nucleotide sequence ID" value="NC_028663.1"/>
</dbReference>
<keyword evidence="3" id="KW-1185">Reference proteome</keyword>
<sequence>MTQFLLKNAGYLPIFEFLFFVAVGITLGPILT</sequence>
<accession>A0A0C5AIY1</accession>
<gene>
    <name evidence="2" type="ORF">PTIM40_222</name>
</gene>
<evidence type="ECO:0000256" key="1">
    <source>
        <dbReference type="SAM" id="Phobius"/>
    </source>
</evidence>
<keyword evidence="1" id="KW-1133">Transmembrane helix</keyword>
<evidence type="ECO:0000313" key="3">
    <source>
        <dbReference type="Proteomes" id="UP000032135"/>
    </source>
</evidence>
<protein>
    <submittedName>
        <fullName evidence="2">Uncharacterized protein</fullName>
    </submittedName>
</protein>